<evidence type="ECO:0000313" key="4">
    <source>
        <dbReference type="EMBL" id="EEC51170.1"/>
    </source>
</evidence>
<keyword evidence="1" id="KW-0521">NADP</keyword>
<dbReference type="InterPro" id="IPR051609">
    <property type="entry name" value="NmrA/Isoflavone_reductase-like"/>
</dbReference>
<dbReference type="SMR" id="B7FPF8"/>
<dbReference type="GeneID" id="7196136"/>
<evidence type="ECO:0000256" key="2">
    <source>
        <dbReference type="ARBA" id="ARBA00023002"/>
    </source>
</evidence>
<sequence>MPQRVTAMTSNSLFLVGGTGSLGQAIAKGLRSAEGFSAYVALVRPTSIDGIEALLLRGTGWTVVSVDFSDHAFLEVSLKGARTVVSTISGNDLVAVESAVIKAAKKNGATLFVPSQFGLDFRRWGNSFPLLAVKNAVLEVAKEINLPTLIVFTGMFSDFIFSFLVDLEESKARVIGDGSGKVSFTLRSDIGYVLAKALADPTYKKGGTLSMQGDTMSWRDALALLEKATGRDLALEYINPESALLLEKDLLQKGLDGELGLYYAAFGHHLLGEPQRGTNGGDTSAEAQTYGLTLESLETTLNRIYST</sequence>
<keyword evidence="2" id="KW-0560">Oxidoreductase</keyword>
<dbReference type="InterPro" id="IPR036291">
    <property type="entry name" value="NAD(P)-bd_dom_sf"/>
</dbReference>
<reference evidence="4 5" key="1">
    <citation type="journal article" date="2008" name="Nature">
        <title>The Phaeodactylum genome reveals the evolutionary history of diatom genomes.</title>
        <authorList>
            <person name="Bowler C."/>
            <person name="Allen A.E."/>
            <person name="Badger J.H."/>
            <person name="Grimwood J."/>
            <person name="Jabbari K."/>
            <person name="Kuo A."/>
            <person name="Maheswari U."/>
            <person name="Martens C."/>
            <person name="Maumus F."/>
            <person name="Otillar R.P."/>
            <person name="Rayko E."/>
            <person name="Salamov A."/>
            <person name="Vandepoele K."/>
            <person name="Beszteri B."/>
            <person name="Gruber A."/>
            <person name="Heijde M."/>
            <person name="Katinka M."/>
            <person name="Mock T."/>
            <person name="Valentin K."/>
            <person name="Verret F."/>
            <person name="Berges J.A."/>
            <person name="Brownlee C."/>
            <person name="Cadoret J.P."/>
            <person name="Chiovitti A."/>
            <person name="Choi C.J."/>
            <person name="Coesel S."/>
            <person name="De Martino A."/>
            <person name="Detter J.C."/>
            <person name="Durkin C."/>
            <person name="Falciatore A."/>
            <person name="Fournet J."/>
            <person name="Haruta M."/>
            <person name="Huysman M.J."/>
            <person name="Jenkins B.D."/>
            <person name="Jiroutova K."/>
            <person name="Jorgensen R.E."/>
            <person name="Joubert Y."/>
            <person name="Kaplan A."/>
            <person name="Kroger N."/>
            <person name="Kroth P.G."/>
            <person name="La Roche J."/>
            <person name="Lindquist E."/>
            <person name="Lommer M."/>
            <person name="Martin-Jezequel V."/>
            <person name="Lopez P.J."/>
            <person name="Lucas S."/>
            <person name="Mangogna M."/>
            <person name="McGinnis K."/>
            <person name="Medlin L.K."/>
            <person name="Montsant A."/>
            <person name="Oudot-Le Secq M.P."/>
            <person name="Napoli C."/>
            <person name="Obornik M."/>
            <person name="Parker M.S."/>
            <person name="Petit J.L."/>
            <person name="Porcel B.M."/>
            <person name="Poulsen N."/>
            <person name="Robison M."/>
            <person name="Rychlewski L."/>
            <person name="Rynearson T.A."/>
            <person name="Schmutz J."/>
            <person name="Shapiro H."/>
            <person name="Siaut M."/>
            <person name="Stanley M."/>
            <person name="Sussman M.R."/>
            <person name="Taylor A.R."/>
            <person name="Vardi A."/>
            <person name="von Dassow P."/>
            <person name="Vyverman W."/>
            <person name="Willis A."/>
            <person name="Wyrwicz L.S."/>
            <person name="Rokhsar D.S."/>
            <person name="Weissenbach J."/>
            <person name="Armbrust E.V."/>
            <person name="Green B.R."/>
            <person name="Van de Peer Y."/>
            <person name="Grigoriev I.V."/>
        </authorList>
    </citation>
    <scope>NUCLEOTIDE SEQUENCE [LARGE SCALE GENOMIC DNA]</scope>
    <source>
        <strain evidence="4 5">CCAP 1055/1</strain>
    </source>
</reference>
<evidence type="ECO:0000256" key="1">
    <source>
        <dbReference type="ARBA" id="ARBA00022857"/>
    </source>
</evidence>
<dbReference type="STRING" id="556484.B7FPF8"/>
<dbReference type="AlphaFoldDB" id="B7FPF8"/>
<dbReference type="Pfam" id="PF05368">
    <property type="entry name" value="NmrA"/>
    <property type="match status" value="1"/>
</dbReference>
<gene>
    <name evidence="4" type="ORF">PHATRDRAFT_31822</name>
</gene>
<dbReference type="PANTHER" id="PTHR47706">
    <property type="entry name" value="NMRA-LIKE FAMILY PROTEIN"/>
    <property type="match status" value="1"/>
</dbReference>
<evidence type="ECO:0000313" key="5">
    <source>
        <dbReference type="Proteomes" id="UP000000759"/>
    </source>
</evidence>
<keyword evidence="5" id="KW-1185">Reference proteome</keyword>
<evidence type="ECO:0000259" key="3">
    <source>
        <dbReference type="Pfam" id="PF05368"/>
    </source>
</evidence>
<dbReference type="SUPFAM" id="SSF51735">
    <property type="entry name" value="NAD(P)-binding Rossmann-fold domains"/>
    <property type="match status" value="1"/>
</dbReference>
<dbReference type="OrthoDB" id="102892at2759"/>
<reference evidence="5" key="2">
    <citation type="submission" date="2008-08" db="EMBL/GenBank/DDBJ databases">
        <authorList>
            <consortium name="Diatom Consortium"/>
            <person name="Grigoriev I."/>
            <person name="Grimwood J."/>
            <person name="Kuo A."/>
            <person name="Otillar R.P."/>
            <person name="Salamov A."/>
            <person name="Detter J.C."/>
            <person name="Lindquist E."/>
            <person name="Shapiro H."/>
            <person name="Lucas S."/>
            <person name="Glavina del Rio T."/>
            <person name="Pitluck S."/>
            <person name="Rokhsar D."/>
            <person name="Bowler C."/>
        </authorList>
    </citation>
    <scope>GENOME REANNOTATION</scope>
    <source>
        <strain evidence="5">CCAP 1055/1</strain>
    </source>
</reference>
<dbReference type="InParanoid" id="B7FPF8"/>
<proteinExistence type="predicted"/>
<name>B7FPF8_PHATC</name>
<dbReference type="Gene3D" id="3.40.50.720">
    <property type="entry name" value="NAD(P)-binding Rossmann-like Domain"/>
    <property type="match status" value="1"/>
</dbReference>
<dbReference type="GO" id="GO:0016491">
    <property type="term" value="F:oxidoreductase activity"/>
    <property type="evidence" value="ECO:0007669"/>
    <property type="project" value="UniProtKB-KW"/>
</dbReference>
<feature type="domain" description="NmrA-like" evidence="3">
    <location>
        <begin position="13"/>
        <end position="243"/>
    </location>
</feature>
<dbReference type="Gene3D" id="3.90.25.10">
    <property type="entry name" value="UDP-galactose 4-epimerase, domain 1"/>
    <property type="match status" value="1"/>
</dbReference>
<dbReference type="Proteomes" id="UP000000759">
    <property type="component" value="Chromosome 1"/>
</dbReference>
<dbReference type="PANTHER" id="PTHR47706:SF9">
    <property type="entry name" value="NMRA-LIKE DOMAIN-CONTAINING PROTEIN-RELATED"/>
    <property type="match status" value="1"/>
</dbReference>
<dbReference type="KEGG" id="pti:PHATRDRAFT_31822"/>
<dbReference type="OMA" id="MAKFFPN"/>
<dbReference type="RefSeq" id="XP_002176707.1">
    <property type="nucleotide sequence ID" value="XM_002176671.1"/>
</dbReference>
<protein>
    <recommendedName>
        <fullName evidence="3">NmrA-like domain-containing protein</fullName>
    </recommendedName>
</protein>
<accession>B7FPF8</accession>
<organism evidence="4 5">
    <name type="scientific">Phaeodactylum tricornutum (strain CCAP 1055/1)</name>
    <dbReference type="NCBI Taxonomy" id="556484"/>
    <lineage>
        <taxon>Eukaryota</taxon>
        <taxon>Sar</taxon>
        <taxon>Stramenopiles</taxon>
        <taxon>Ochrophyta</taxon>
        <taxon>Bacillariophyta</taxon>
        <taxon>Bacillariophyceae</taxon>
        <taxon>Bacillariophycidae</taxon>
        <taxon>Naviculales</taxon>
        <taxon>Phaeodactylaceae</taxon>
        <taxon>Phaeodactylum</taxon>
    </lineage>
</organism>
<dbReference type="PaxDb" id="2850-Phatr31822"/>
<dbReference type="EMBL" id="CM000605">
    <property type="protein sequence ID" value="EEC51170.1"/>
    <property type="molecule type" value="Genomic_DNA"/>
</dbReference>
<dbReference type="InterPro" id="IPR008030">
    <property type="entry name" value="NmrA-like"/>
</dbReference>
<dbReference type="HOGENOM" id="CLU_907505_0_0_1"/>